<accession>A0A6A4IE06</accession>
<name>A0A6A4IE06_9AGAR</name>
<evidence type="ECO:0000313" key="1">
    <source>
        <dbReference type="EMBL" id="KAE9408819.1"/>
    </source>
</evidence>
<dbReference type="EMBL" id="ML769389">
    <property type="protein sequence ID" value="KAE9408819.1"/>
    <property type="molecule type" value="Genomic_DNA"/>
</dbReference>
<organism evidence="1 2">
    <name type="scientific">Gymnopus androsaceus JB14</name>
    <dbReference type="NCBI Taxonomy" id="1447944"/>
    <lineage>
        <taxon>Eukaryota</taxon>
        <taxon>Fungi</taxon>
        <taxon>Dikarya</taxon>
        <taxon>Basidiomycota</taxon>
        <taxon>Agaricomycotina</taxon>
        <taxon>Agaricomycetes</taxon>
        <taxon>Agaricomycetidae</taxon>
        <taxon>Agaricales</taxon>
        <taxon>Marasmiineae</taxon>
        <taxon>Omphalotaceae</taxon>
        <taxon>Gymnopus</taxon>
    </lineage>
</organism>
<gene>
    <name evidence="1" type="ORF">BT96DRAFT_1012996</name>
</gene>
<sequence length="583" mass="65819">MAERDAFEFGVIELGTARNSGAAQEAGKGAFTGGFDIWGGSKQIRTFKKAIEEITDDSLDDNEFETLAIGTVREVKLWLRGRYADVSVENINKAGSFLSFTKPKLFKTSQIFQLLDPALNPTDTITGAQFFAVLRLVIHVEEGSTVDMDLKLDRRARLTHRRKNSPVFPSVVARRQNLVDNIISRLDNVSFIQLRGSPASGKSGVKMSAKISSHEGQMTFPDIELWTVAFKRVAGAPPGNPFRIIIACSYSSAMFEGTDLESTEETPLPIPVLLNEDMRVNLRPKFRGMTIRKFPPVGLVFDKADVDEYILSGVEKRAWPKINQALRDLIDKWSGGHIALISAMMGVVGTNPNKMMETSPPEQIATDPRQPPPSGLDLADVGYAHRLGLLYMERMDYGDAQFTSQGRRLYLYRLVTTLITKFNPDHLQTLRHVDGSDETPEIEVLYQHEFYRCLCQYRPRAVVFPEYGTEVGHRPAGHIDFLVYRTESMNQCQPRSWGIELLKDEDRLAEHAYRFLPDGVYNSMVSDDMTEFTIVDFRKTTPTKKHPKIKDLLHAVFSDDYKQVTFFDNELVKGPTFDLKQEG</sequence>
<evidence type="ECO:0000313" key="2">
    <source>
        <dbReference type="Proteomes" id="UP000799118"/>
    </source>
</evidence>
<reference evidence="1" key="1">
    <citation type="journal article" date="2019" name="Environ. Microbiol.">
        <title>Fungal ecological strategies reflected in gene transcription - a case study of two litter decomposers.</title>
        <authorList>
            <person name="Barbi F."/>
            <person name="Kohler A."/>
            <person name="Barry K."/>
            <person name="Baskaran P."/>
            <person name="Daum C."/>
            <person name="Fauchery L."/>
            <person name="Ihrmark K."/>
            <person name="Kuo A."/>
            <person name="LaButti K."/>
            <person name="Lipzen A."/>
            <person name="Morin E."/>
            <person name="Grigoriev I.V."/>
            <person name="Henrissat B."/>
            <person name="Lindahl B."/>
            <person name="Martin F."/>
        </authorList>
    </citation>
    <scope>NUCLEOTIDE SEQUENCE</scope>
    <source>
        <strain evidence="1">JB14</strain>
    </source>
</reference>
<dbReference type="OrthoDB" id="5424500at2759"/>
<proteinExistence type="predicted"/>
<keyword evidence="2" id="KW-1185">Reference proteome</keyword>
<protein>
    <submittedName>
        <fullName evidence="1">Uncharacterized protein</fullName>
    </submittedName>
</protein>
<dbReference type="Proteomes" id="UP000799118">
    <property type="component" value="Unassembled WGS sequence"/>
</dbReference>
<dbReference type="AlphaFoldDB" id="A0A6A4IE06"/>